<gene>
    <name evidence="1" type="ORF">LSALG_LOCUS3977</name>
</gene>
<evidence type="ECO:0000313" key="1">
    <source>
        <dbReference type="EMBL" id="CAI9263280.1"/>
    </source>
</evidence>
<keyword evidence="2" id="KW-1185">Reference proteome</keyword>
<dbReference type="Proteomes" id="UP001177003">
    <property type="component" value="Chromosome 0"/>
</dbReference>
<organism evidence="1 2">
    <name type="scientific">Lactuca saligna</name>
    <name type="common">Willowleaf lettuce</name>
    <dbReference type="NCBI Taxonomy" id="75948"/>
    <lineage>
        <taxon>Eukaryota</taxon>
        <taxon>Viridiplantae</taxon>
        <taxon>Streptophyta</taxon>
        <taxon>Embryophyta</taxon>
        <taxon>Tracheophyta</taxon>
        <taxon>Spermatophyta</taxon>
        <taxon>Magnoliopsida</taxon>
        <taxon>eudicotyledons</taxon>
        <taxon>Gunneridae</taxon>
        <taxon>Pentapetalae</taxon>
        <taxon>asterids</taxon>
        <taxon>campanulids</taxon>
        <taxon>Asterales</taxon>
        <taxon>Asteraceae</taxon>
        <taxon>Cichorioideae</taxon>
        <taxon>Cichorieae</taxon>
        <taxon>Lactucinae</taxon>
        <taxon>Lactuca</taxon>
    </lineage>
</organism>
<reference evidence="1" key="1">
    <citation type="submission" date="2023-04" db="EMBL/GenBank/DDBJ databases">
        <authorList>
            <person name="Vijverberg K."/>
            <person name="Xiong W."/>
            <person name="Schranz E."/>
        </authorList>
    </citation>
    <scope>NUCLEOTIDE SEQUENCE</scope>
</reference>
<accession>A0AA35Y375</accession>
<dbReference type="EMBL" id="OX465086">
    <property type="protein sequence ID" value="CAI9263280.1"/>
    <property type="molecule type" value="Genomic_DNA"/>
</dbReference>
<sequence>MKNKEVENVLQALIAYLHDVGDFMEAVQTRIEEGFTTEDKTEYNNDSYEILKNILEEAKVEDLSMQDNISFILGSIHKRIGKYKHVIKEASDK</sequence>
<evidence type="ECO:0000313" key="2">
    <source>
        <dbReference type="Proteomes" id="UP001177003"/>
    </source>
</evidence>
<protein>
    <submittedName>
        <fullName evidence="1">Uncharacterized protein</fullName>
    </submittedName>
</protein>
<dbReference type="AlphaFoldDB" id="A0AA35Y375"/>
<proteinExistence type="predicted"/>
<name>A0AA35Y375_LACSI</name>